<reference evidence="2 3" key="1">
    <citation type="submission" date="2018-11" db="EMBL/GenBank/DDBJ databases">
        <title>Trebonia kvetii gen.nov., sp.nov., a novel acidophilic actinobacterium, and proposal of the new actinobacterial family Treboniaceae fam. nov.</title>
        <authorList>
            <person name="Rapoport D."/>
            <person name="Sagova-Mareckova M."/>
            <person name="Sedlacek I."/>
            <person name="Provaznik J."/>
            <person name="Kralova S."/>
            <person name="Pavlinic D."/>
            <person name="Benes V."/>
            <person name="Kopecky J."/>
        </authorList>
    </citation>
    <scope>NUCLEOTIDE SEQUENCE [LARGE SCALE GENOMIC DNA]</scope>
    <source>
        <strain evidence="2 3">15Tr583</strain>
    </source>
</reference>
<dbReference type="InterPro" id="IPR012912">
    <property type="entry name" value="Plasmid_pRiA4b_Orf3-like"/>
</dbReference>
<dbReference type="InterPro" id="IPR024047">
    <property type="entry name" value="MM3350-like_sf"/>
</dbReference>
<gene>
    <name evidence="2" type="ORF">EAS64_24885</name>
</gene>
<dbReference type="EMBL" id="RPFW01000004">
    <property type="protein sequence ID" value="TVZ03730.1"/>
    <property type="molecule type" value="Genomic_DNA"/>
</dbReference>
<feature type="domain" description="Plasmid pRiA4b Orf3-like" evidence="1">
    <location>
        <begin position="58"/>
        <end position="234"/>
    </location>
</feature>
<protein>
    <submittedName>
        <fullName evidence="2">Plasmid pRiA4b ORF-3 family protein</fullName>
    </submittedName>
</protein>
<dbReference type="Pfam" id="PF07929">
    <property type="entry name" value="PRiA4_ORF3"/>
    <property type="match status" value="1"/>
</dbReference>
<organism evidence="2 3">
    <name type="scientific">Trebonia kvetii</name>
    <dbReference type="NCBI Taxonomy" id="2480626"/>
    <lineage>
        <taxon>Bacteria</taxon>
        <taxon>Bacillati</taxon>
        <taxon>Actinomycetota</taxon>
        <taxon>Actinomycetes</taxon>
        <taxon>Streptosporangiales</taxon>
        <taxon>Treboniaceae</taxon>
        <taxon>Trebonia</taxon>
    </lineage>
</organism>
<accession>A0A6P2BXU4</accession>
<evidence type="ECO:0000313" key="2">
    <source>
        <dbReference type="EMBL" id="TVZ03730.1"/>
    </source>
</evidence>
<name>A0A6P2BXU4_9ACTN</name>
<proteinExistence type="predicted"/>
<keyword evidence="3" id="KW-1185">Reference proteome</keyword>
<dbReference type="OrthoDB" id="9816539at2"/>
<dbReference type="Gene3D" id="3.10.290.30">
    <property type="entry name" value="MM3350-like"/>
    <property type="match status" value="1"/>
</dbReference>
<comment type="caution">
    <text evidence="2">The sequence shown here is derived from an EMBL/GenBank/DDBJ whole genome shotgun (WGS) entry which is preliminary data.</text>
</comment>
<dbReference type="AlphaFoldDB" id="A0A6P2BXU4"/>
<dbReference type="Proteomes" id="UP000460272">
    <property type="component" value="Unassembled WGS sequence"/>
</dbReference>
<dbReference type="SUPFAM" id="SSF159941">
    <property type="entry name" value="MM3350-like"/>
    <property type="match status" value="1"/>
</dbReference>
<evidence type="ECO:0000259" key="1">
    <source>
        <dbReference type="Pfam" id="PF07929"/>
    </source>
</evidence>
<dbReference type="PANTHER" id="PTHR41878:SF1">
    <property type="entry name" value="TNPR PROTEIN"/>
    <property type="match status" value="1"/>
</dbReference>
<sequence>MGGEATPELLADLKSCGHPNAAQVADLFAPEPRTAAVPRSPAGVPARRGPTAANGKLCQLLITMRYVDDPPVWRRVVVPAGITLGELHYVIQDAMGWEDCHLHMFTAGKVTYGVPDGDFMSDDQDEDAVRLSDLLSRKGQKLSYTYDFGDDWDHLVKLEKTLRPGSTEALAAGPVPVCLAGEGACPPEDCGGASGYWNLKEALANPDHDDHEDMLEWLGLDRPGDFNPAAFHLAEVNQRLRA</sequence>
<dbReference type="PANTHER" id="PTHR41878">
    <property type="entry name" value="LEXA REPRESSOR-RELATED"/>
    <property type="match status" value="1"/>
</dbReference>
<evidence type="ECO:0000313" key="3">
    <source>
        <dbReference type="Proteomes" id="UP000460272"/>
    </source>
</evidence>